<dbReference type="InterPro" id="IPR004358">
    <property type="entry name" value="Sig_transdc_His_kin-like_C"/>
</dbReference>
<comment type="subcellular location">
    <subcellularLocation>
        <location evidence="2">Cell membrane</location>
        <topology evidence="2">Multi-pass membrane protein</topology>
    </subcellularLocation>
</comment>
<evidence type="ECO:0000256" key="3">
    <source>
        <dbReference type="ARBA" id="ARBA00012438"/>
    </source>
</evidence>
<evidence type="ECO:0000256" key="9">
    <source>
        <dbReference type="ARBA" id="ARBA00023012"/>
    </source>
</evidence>
<keyword evidence="9" id="KW-0902">Two-component regulatory system</keyword>
<evidence type="ECO:0000313" key="15">
    <source>
        <dbReference type="Proteomes" id="UP001315967"/>
    </source>
</evidence>
<dbReference type="PANTHER" id="PTHR45453">
    <property type="entry name" value="PHOSPHATE REGULON SENSOR PROTEIN PHOR"/>
    <property type="match status" value="1"/>
</dbReference>
<dbReference type="InterPro" id="IPR036890">
    <property type="entry name" value="HATPase_C_sf"/>
</dbReference>
<dbReference type="GO" id="GO:0016301">
    <property type="term" value="F:kinase activity"/>
    <property type="evidence" value="ECO:0007669"/>
    <property type="project" value="UniProtKB-KW"/>
</dbReference>
<feature type="transmembrane region" description="Helical" evidence="12">
    <location>
        <begin position="12"/>
        <end position="33"/>
    </location>
</feature>
<dbReference type="Pfam" id="PF02518">
    <property type="entry name" value="HATPase_c"/>
    <property type="match status" value="1"/>
</dbReference>
<dbReference type="InterPro" id="IPR050351">
    <property type="entry name" value="BphY/WalK/GraS-like"/>
</dbReference>
<evidence type="ECO:0000256" key="10">
    <source>
        <dbReference type="ARBA" id="ARBA00023136"/>
    </source>
</evidence>
<evidence type="ECO:0000256" key="2">
    <source>
        <dbReference type="ARBA" id="ARBA00004651"/>
    </source>
</evidence>
<dbReference type="SMART" id="SM00387">
    <property type="entry name" value="HATPase_c"/>
    <property type="match status" value="1"/>
</dbReference>
<dbReference type="InterPro" id="IPR005467">
    <property type="entry name" value="His_kinase_dom"/>
</dbReference>
<dbReference type="InterPro" id="IPR003594">
    <property type="entry name" value="HATPase_dom"/>
</dbReference>
<keyword evidence="11" id="KW-0175">Coiled coil</keyword>
<dbReference type="PRINTS" id="PR00344">
    <property type="entry name" value="BCTRLSENSOR"/>
</dbReference>
<proteinExistence type="predicted"/>
<evidence type="ECO:0000256" key="4">
    <source>
        <dbReference type="ARBA" id="ARBA00022475"/>
    </source>
</evidence>
<keyword evidence="5" id="KW-0808">Transferase</keyword>
<dbReference type="RefSeq" id="WP_313792744.1">
    <property type="nucleotide sequence ID" value="NZ_CP102453.1"/>
</dbReference>
<keyword evidence="7 14" id="KW-0418">Kinase</keyword>
<evidence type="ECO:0000259" key="13">
    <source>
        <dbReference type="PROSITE" id="PS50109"/>
    </source>
</evidence>
<dbReference type="EC" id="2.7.13.3" evidence="3"/>
<keyword evidence="8 12" id="KW-1133">Transmembrane helix</keyword>
<organism evidence="14 15">
    <name type="scientific">Fundicoccus culcitae</name>
    <dbReference type="NCBI Taxonomy" id="2969821"/>
    <lineage>
        <taxon>Bacteria</taxon>
        <taxon>Bacillati</taxon>
        <taxon>Bacillota</taxon>
        <taxon>Bacilli</taxon>
        <taxon>Lactobacillales</taxon>
        <taxon>Aerococcaceae</taxon>
        <taxon>Fundicoccus</taxon>
    </lineage>
</organism>
<keyword evidence="6 12" id="KW-0812">Transmembrane</keyword>
<feature type="domain" description="Histidine kinase" evidence="13">
    <location>
        <begin position="127"/>
        <end position="333"/>
    </location>
</feature>
<dbReference type="EMBL" id="CP102453">
    <property type="protein sequence ID" value="UUX33241.1"/>
    <property type="molecule type" value="Genomic_DNA"/>
</dbReference>
<feature type="coiled-coil region" evidence="11">
    <location>
        <begin position="97"/>
        <end position="131"/>
    </location>
</feature>
<keyword evidence="10 12" id="KW-0472">Membrane</keyword>
<dbReference type="Gene3D" id="3.30.565.10">
    <property type="entry name" value="Histidine kinase-like ATPase, C-terminal domain"/>
    <property type="match status" value="1"/>
</dbReference>
<reference evidence="14 15" key="1">
    <citation type="submission" date="2022-08" db="EMBL/GenBank/DDBJ databases">
        <title>Aerococcaceae sp. nov isolated from spoiled eye mask.</title>
        <authorList>
            <person name="Zhou G."/>
            <person name="Xie X.-B."/>
            <person name="Shi Q.-S."/>
            <person name="Wang Y.-S."/>
            <person name="Wen X."/>
            <person name="Peng H."/>
            <person name="Yang X.-J."/>
            <person name="Tao H.-B."/>
            <person name="Huang X.-M."/>
        </authorList>
    </citation>
    <scope>NUCLEOTIDE SEQUENCE [LARGE SCALE GENOMIC DNA]</scope>
    <source>
        <strain evidence="15">DM20194951</strain>
    </source>
</reference>
<keyword evidence="15" id="KW-1185">Reference proteome</keyword>
<evidence type="ECO:0000256" key="6">
    <source>
        <dbReference type="ARBA" id="ARBA00022692"/>
    </source>
</evidence>
<dbReference type="PANTHER" id="PTHR45453:SF2">
    <property type="entry name" value="HISTIDINE KINASE"/>
    <property type="match status" value="1"/>
</dbReference>
<evidence type="ECO:0000256" key="5">
    <source>
        <dbReference type="ARBA" id="ARBA00022679"/>
    </source>
</evidence>
<evidence type="ECO:0000256" key="1">
    <source>
        <dbReference type="ARBA" id="ARBA00000085"/>
    </source>
</evidence>
<evidence type="ECO:0000256" key="11">
    <source>
        <dbReference type="SAM" id="Coils"/>
    </source>
</evidence>
<dbReference type="Proteomes" id="UP001315967">
    <property type="component" value="Chromosome"/>
</dbReference>
<feature type="transmembrane region" description="Helical" evidence="12">
    <location>
        <begin position="39"/>
        <end position="57"/>
    </location>
</feature>
<evidence type="ECO:0000256" key="8">
    <source>
        <dbReference type="ARBA" id="ARBA00022989"/>
    </source>
</evidence>
<evidence type="ECO:0000256" key="12">
    <source>
        <dbReference type="SAM" id="Phobius"/>
    </source>
</evidence>
<comment type="catalytic activity">
    <reaction evidence="1">
        <text>ATP + protein L-histidine = ADP + protein N-phospho-L-histidine.</text>
        <dbReference type="EC" id="2.7.13.3"/>
    </reaction>
</comment>
<gene>
    <name evidence="14" type="ORF">NRE15_10040</name>
</gene>
<accession>A0ABY5P3T1</accession>
<protein>
    <recommendedName>
        <fullName evidence="3">histidine kinase</fullName>
        <ecNumber evidence="3">2.7.13.3</ecNumber>
    </recommendedName>
</protein>
<dbReference type="SUPFAM" id="SSF47384">
    <property type="entry name" value="Homodimeric domain of signal transducing histidine kinase"/>
    <property type="match status" value="1"/>
</dbReference>
<dbReference type="PROSITE" id="PS50109">
    <property type="entry name" value="HIS_KIN"/>
    <property type="match status" value="1"/>
</dbReference>
<sequence length="335" mass="38009">MKYVKQALLAAKHWLTAYVLLAGIFIFFSWLAYPEAWHALSLLIIVLPLVIAAYPLIVTANKNKRIDEAITLFLNEPNEPHERQLLDLLPLANQKRLKVFMDAIQQKEDQMNQQQLELKQYKNYIEEWVHEIKKPLSLMTLVLENRSDQMSPLVLHRMTHSRNGIKSYVDQILYFARINTPHRDYQFEPIDLKTVCHLALNENASILQETTFTATVRGPSLQVFSDQKSLIFILSQLINNSVKYVTTEPKNLYFTTTQINTTATLTVMDNGNGVAQEDLPFIFDKAFTSQASSSTGMGLFLVKQLANDLTIDISAQSAPGQGLAITLSFPIHPSS</sequence>
<evidence type="ECO:0000256" key="7">
    <source>
        <dbReference type="ARBA" id="ARBA00022777"/>
    </source>
</evidence>
<evidence type="ECO:0000313" key="14">
    <source>
        <dbReference type="EMBL" id="UUX33241.1"/>
    </source>
</evidence>
<dbReference type="InterPro" id="IPR036097">
    <property type="entry name" value="HisK_dim/P_sf"/>
</dbReference>
<name>A0ABY5P3T1_9LACT</name>
<keyword evidence="4" id="KW-1003">Cell membrane</keyword>
<dbReference type="SUPFAM" id="SSF55874">
    <property type="entry name" value="ATPase domain of HSP90 chaperone/DNA topoisomerase II/histidine kinase"/>
    <property type="match status" value="1"/>
</dbReference>